<organism evidence="2">
    <name type="scientific">freshwater metagenome</name>
    <dbReference type="NCBI Taxonomy" id="449393"/>
    <lineage>
        <taxon>unclassified sequences</taxon>
        <taxon>metagenomes</taxon>
        <taxon>ecological metagenomes</taxon>
    </lineage>
</organism>
<dbReference type="AlphaFoldDB" id="A0A6J6BTI3"/>
<feature type="transmembrane region" description="Helical" evidence="1">
    <location>
        <begin position="137"/>
        <end position="159"/>
    </location>
</feature>
<proteinExistence type="predicted"/>
<evidence type="ECO:0000313" key="2">
    <source>
        <dbReference type="EMBL" id="CAB4541987.1"/>
    </source>
</evidence>
<accession>A0A6J6BTI3</accession>
<feature type="transmembrane region" description="Helical" evidence="1">
    <location>
        <begin position="112"/>
        <end position="131"/>
    </location>
</feature>
<keyword evidence="1" id="KW-0812">Transmembrane</keyword>
<protein>
    <submittedName>
        <fullName evidence="2">Unannotated protein</fullName>
    </submittedName>
</protein>
<name>A0A6J6BTI3_9ZZZZ</name>
<evidence type="ECO:0000256" key="1">
    <source>
        <dbReference type="SAM" id="Phobius"/>
    </source>
</evidence>
<feature type="transmembrane region" description="Helical" evidence="1">
    <location>
        <begin position="194"/>
        <end position="215"/>
    </location>
</feature>
<feature type="transmembrane region" description="Helical" evidence="1">
    <location>
        <begin position="80"/>
        <end position="100"/>
    </location>
</feature>
<sequence length="252" mass="25159">MNAAFSFLLAAAVLGLAGSGGAAPMALAIALGLVFLWVLIPRLFPLVDELSASIFFIAGLVAVGGTLFQSELGGNDPGGVAYLAPVLGLAVFIVVLAQLSRRSEPEKVVQTMSINVLLIVLATAGSVWIPLSRAEYLKAPLVAACALLSAGVALSFLAVEKRSGGQRIVAAVGVVVAGTIASVVGSLIANGYNLALDAGIGAVVGATALTAWLVVSTRAGTKSMTQAQVLASVTTVFLCAGPVFALASAVVG</sequence>
<keyword evidence="1" id="KW-1133">Transmembrane helix</keyword>
<feature type="transmembrane region" description="Helical" evidence="1">
    <location>
        <begin position="227"/>
        <end position="251"/>
    </location>
</feature>
<keyword evidence="1" id="KW-0472">Membrane</keyword>
<gene>
    <name evidence="2" type="ORF">UFOPK1446_00457</name>
</gene>
<reference evidence="2" key="1">
    <citation type="submission" date="2020-05" db="EMBL/GenBank/DDBJ databases">
        <authorList>
            <person name="Chiriac C."/>
            <person name="Salcher M."/>
            <person name="Ghai R."/>
            <person name="Kavagutti S V."/>
        </authorList>
    </citation>
    <scope>NUCLEOTIDE SEQUENCE</scope>
</reference>
<feature type="transmembrane region" description="Helical" evidence="1">
    <location>
        <begin position="51"/>
        <end position="68"/>
    </location>
</feature>
<dbReference type="EMBL" id="CAEZSO010000071">
    <property type="protein sequence ID" value="CAB4541987.1"/>
    <property type="molecule type" value="Genomic_DNA"/>
</dbReference>
<feature type="transmembrane region" description="Helical" evidence="1">
    <location>
        <begin position="168"/>
        <end position="188"/>
    </location>
</feature>